<dbReference type="CDD" id="cd01949">
    <property type="entry name" value="GGDEF"/>
    <property type="match status" value="1"/>
</dbReference>
<dbReference type="Gene3D" id="3.30.70.270">
    <property type="match status" value="1"/>
</dbReference>
<protein>
    <recommendedName>
        <fullName evidence="1">diguanylate cyclase</fullName>
        <ecNumber evidence="1">2.7.7.65</ecNumber>
    </recommendedName>
</protein>
<dbReference type="Pfam" id="PF00990">
    <property type="entry name" value="GGDEF"/>
    <property type="match status" value="1"/>
</dbReference>
<dbReference type="EC" id="2.7.7.65" evidence="1"/>
<dbReference type="InterPro" id="IPR029787">
    <property type="entry name" value="Nucleotide_cyclase"/>
</dbReference>
<dbReference type="Proteomes" id="UP000885706">
    <property type="component" value="Unassembled WGS sequence"/>
</dbReference>
<dbReference type="GO" id="GO:0005886">
    <property type="term" value="C:plasma membrane"/>
    <property type="evidence" value="ECO:0007669"/>
    <property type="project" value="TreeGrafter"/>
</dbReference>
<dbReference type="InterPro" id="IPR043128">
    <property type="entry name" value="Rev_trsase/Diguanyl_cyclase"/>
</dbReference>
<dbReference type="InterPro" id="IPR050469">
    <property type="entry name" value="Diguanylate_Cyclase"/>
</dbReference>
<dbReference type="PROSITE" id="PS50887">
    <property type="entry name" value="GGDEF"/>
    <property type="match status" value="1"/>
</dbReference>
<dbReference type="GO" id="GO:0043709">
    <property type="term" value="P:cell adhesion involved in single-species biofilm formation"/>
    <property type="evidence" value="ECO:0007669"/>
    <property type="project" value="TreeGrafter"/>
</dbReference>
<dbReference type="GO" id="GO:1902201">
    <property type="term" value="P:negative regulation of bacterial-type flagellum-dependent cell motility"/>
    <property type="evidence" value="ECO:0007669"/>
    <property type="project" value="TreeGrafter"/>
</dbReference>
<comment type="caution">
    <text evidence="4">The sequence shown here is derived from an EMBL/GenBank/DDBJ whole genome shotgun (WGS) entry which is preliminary data.</text>
</comment>
<dbReference type="AlphaFoldDB" id="A0A7V0I9K6"/>
<dbReference type="PANTHER" id="PTHR45138:SF9">
    <property type="entry name" value="DIGUANYLATE CYCLASE DGCM-RELATED"/>
    <property type="match status" value="1"/>
</dbReference>
<evidence type="ECO:0000259" key="3">
    <source>
        <dbReference type="PROSITE" id="PS50887"/>
    </source>
</evidence>
<feature type="domain" description="GGDEF" evidence="3">
    <location>
        <begin position="97"/>
        <end position="228"/>
    </location>
</feature>
<evidence type="ECO:0000313" key="4">
    <source>
        <dbReference type="EMBL" id="HDD35248.1"/>
    </source>
</evidence>
<organism evidence="4">
    <name type="scientific">Desulfofervidus auxilii</name>
    <dbReference type="NCBI Taxonomy" id="1621989"/>
    <lineage>
        <taxon>Bacteria</taxon>
        <taxon>Pseudomonadati</taxon>
        <taxon>Thermodesulfobacteriota</taxon>
        <taxon>Candidatus Desulfofervidia</taxon>
        <taxon>Candidatus Desulfofervidales</taxon>
        <taxon>Candidatus Desulfofervidaceae</taxon>
        <taxon>Candidatus Desulfofervidus</taxon>
    </lineage>
</organism>
<dbReference type="InterPro" id="IPR000160">
    <property type="entry name" value="GGDEF_dom"/>
</dbReference>
<dbReference type="PANTHER" id="PTHR45138">
    <property type="entry name" value="REGULATORY COMPONENTS OF SENSORY TRANSDUCTION SYSTEM"/>
    <property type="match status" value="1"/>
</dbReference>
<dbReference type="SMART" id="SM00267">
    <property type="entry name" value="GGDEF"/>
    <property type="match status" value="1"/>
</dbReference>
<evidence type="ECO:0000256" key="1">
    <source>
        <dbReference type="ARBA" id="ARBA00012528"/>
    </source>
</evidence>
<dbReference type="SUPFAM" id="SSF55073">
    <property type="entry name" value="Nucleotide cyclase"/>
    <property type="match status" value="1"/>
</dbReference>
<gene>
    <name evidence="4" type="ORF">ENF30_00440</name>
</gene>
<proteinExistence type="predicted"/>
<reference evidence="4" key="1">
    <citation type="journal article" date="2020" name="mSystems">
        <title>Genome- and Community-Level Interaction Insights into Carbon Utilization and Element Cycling Functions of Hydrothermarchaeota in Hydrothermal Sediment.</title>
        <authorList>
            <person name="Zhou Z."/>
            <person name="Liu Y."/>
            <person name="Xu W."/>
            <person name="Pan J."/>
            <person name="Luo Z.H."/>
            <person name="Li M."/>
        </authorList>
    </citation>
    <scope>NUCLEOTIDE SEQUENCE [LARGE SCALE GENOMIC DNA]</scope>
    <source>
        <strain evidence="4">HyVt-113</strain>
    </source>
</reference>
<sequence>MKIELDDQNVYLSHFCSEGGIYALFFFYGEAVTKLEPQEKEILNLILKHASIILENAYLYEKIRLSSITDALTGLYNRRYFMERLEIEWERAKRYQRPISLLILDIDHFKRINDTYGHLAGDKVLKTLGKLISKQLRKTEIAGRYGGEEFTILVPETNAEGAIKLAERLRKMVEEYPFAINGTINVTVSIGVSDAEGIETINDLIQKADAALYQAKETGRNRVVKYSSS</sequence>
<comment type="catalytic activity">
    <reaction evidence="2">
        <text>2 GTP = 3',3'-c-di-GMP + 2 diphosphate</text>
        <dbReference type="Rhea" id="RHEA:24898"/>
        <dbReference type="ChEBI" id="CHEBI:33019"/>
        <dbReference type="ChEBI" id="CHEBI:37565"/>
        <dbReference type="ChEBI" id="CHEBI:58805"/>
        <dbReference type="EC" id="2.7.7.65"/>
    </reaction>
</comment>
<name>A0A7V0I9K6_DESA2</name>
<dbReference type="NCBIfam" id="TIGR00254">
    <property type="entry name" value="GGDEF"/>
    <property type="match status" value="1"/>
</dbReference>
<dbReference type="EMBL" id="DQWQ01000021">
    <property type="protein sequence ID" value="HDD35248.1"/>
    <property type="molecule type" value="Genomic_DNA"/>
</dbReference>
<dbReference type="GO" id="GO:0052621">
    <property type="term" value="F:diguanylate cyclase activity"/>
    <property type="evidence" value="ECO:0007669"/>
    <property type="project" value="UniProtKB-EC"/>
</dbReference>
<dbReference type="FunFam" id="3.30.70.270:FF:000001">
    <property type="entry name" value="Diguanylate cyclase domain protein"/>
    <property type="match status" value="1"/>
</dbReference>
<evidence type="ECO:0000256" key="2">
    <source>
        <dbReference type="ARBA" id="ARBA00034247"/>
    </source>
</evidence>
<accession>A0A7V0I9K6</accession>